<feature type="active site" evidence="7">
    <location>
        <position position="258"/>
    </location>
</feature>
<sequence length="373" mass="40193">MTTPAYSPGLEGVPAGETAICTVADGLSYRGYSVGDLAENCSFDEVAFLLLHGELPSAARLQEFHAGVAAARRLPPSLKDLFAALPKWTTPLDALRTAISALGHFDQDAADNSHVANLRKSERLLAQIPVAIADQCRIAKGLPVVPARQDLSHAANFLYMLRGEEASPAEVKALDVSLILYAEHEFNASTFAARVIVSTLSDLHSGVTGAIGALKGPLHGGANEKVMDILLATGGPDQAEAWTKAALARKERIMGFGHRVYKAGDVRASILKKYAAEAATVAGTTKWEETADIIERVMAAEKNMYPNLDWPAGRLYHAMKLEIPLYTPIFAMSRITGWAAHVIEQLDNNRLIRPRAIYKGPAPRTVKPIAERG</sequence>
<dbReference type="InterPro" id="IPR024176">
    <property type="entry name" value="Citrate_synthase_bac-typ"/>
</dbReference>
<gene>
    <name evidence="8" type="ORF">SOIL9_51270</name>
</gene>
<dbReference type="PRINTS" id="PR00143">
    <property type="entry name" value="CITRTSNTHASE"/>
</dbReference>
<organism evidence="8 9">
    <name type="scientific">Gemmata massiliana</name>
    <dbReference type="NCBI Taxonomy" id="1210884"/>
    <lineage>
        <taxon>Bacteria</taxon>
        <taxon>Pseudomonadati</taxon>
        <taxon>Planctomycetota</taxon>
        <taxon>Planctomycetia</taxon>
        <taxon>Gemmatales</taxon>
        <taxon>Gemmataceae</taxon>
        <taxon>Gemmata</taxon>
    </lineage>
</organism>
<dbReference type="InterPro" id="IPR016142">
    <property type="entry name" value="Citrate_synth-like_lrg_a-sub"/>
</dbReference>
<evidence type="ECO:0000256" key="1">
    <source>
        <dbReference type="ARBA" id="ARBA00004751"/>
    </source>
</evidence>
<keyword evidence="9" id="KW-1185">Reference proteome</keyword>
<evidence type="ECO:0000256" key="5">
    <source>
        <dbReference type="ARBA" id="ARBA00049288"/>
    </source>
</evidence>
<dbReference type="InterPro" id="IPR002020">
    <property type="entry name" value="Citrate_synthase"/>
</dbReference>
<dbReference type="EMBL" id="LR593886">
    <property type="protein sequence ID" value="VTR92587.1"/>
    <property type="molecule type" value="Genomic_DNA"/>
</dbReference>
<accession>A0A6P2CVG4</accession>
<name>A0A6P2CVG4_9BACT</name>
<evidence type="ECO:0000313" key="8">
    <source>
        <dbReference type="EMBL" id="VTR92587.1"/>
    </source>
</evidence>
<evidence type="ECO:0000256" key="3">
    <source>
        <dbReference type="ARBA" id="ARBA00022532"/>
    </source>
</evidence>
<dbReference type="GO" id="GO:0006099">
    <property type="term" value="P:tricarboxylic acid cycle"/>
    <property type="evidence" value="ECO:0007669"/>
    <property type="project" value="UniProtKB-UniPathway"/>
</dbReference>
<evidence type="ECO:0000256" key="4">
    <source>
        <dbReference type="ARBA" id="ARBA00022679"/>
    </source>
</evidence>
<evidence type="ECO:0000256" key="7">
    <source>
        <dbReference type="PIRSR" id="PIRSR001369-1"/>
    </source>
</evidence>
<dbReference type="Gene3D" id="1.10.580.10">
    <property type="entry name" value="Citrate Synthase, domain 1"/>
    <property type="match status" value="1"/>
</dbReference>
<keyword evidence="3" id="KW-0816">Tricarboxylic acid cycle</keyword>
<keyword evidence="4 6" id="KW-0808">Transferase</keyword>
<proteinExistence type="inferred from homology"/>
<dbReference type="UniPathway" id="UPA00223"/>
<protein>
    <recommendedName>
        <fullName evidence="6">Citrate synthase</fullName>
    </recommendedName>
</protein>
<evidence type="ECO:0000256" key="6">
    <source>
        <dbReference type="PIRNR" id="PIRNR001369"/>
    </source>
</evidence>
<dbReference type="InterPro" id="IPR016143">
    <property type="entry name" value="Citrate_synth-like_sm_a-sub"/>
</dbReference>
<dbReference type="Pfam" id="PF00285">
    <property type="entry name" value="Citrate_synt"/>
    <property type="match status" value="1"/>
</dbReference>
<dbReference type="NCBIfam" id="TIGR01800">
    <property type="entry name" value="cit_synth_II"/>
    <property type="match status" value="1"/>
</dbReference>
<reference evidence="8 9" key="1">
    <citation type="submission" date="2019-05" db="EMBL/GenBank/DDBJ databases">
        <authorList>
            <consortium name="Science for Life Laboratories"/>
        </authorList>
    </citation>
    <scope>NUCLEOTIDE SEQUENCE [LARGE SCALE GENOMIC DNA]</scope>
    <source>
        <strain evidence="8">Soil9</strain>
    </source>
</reference>
<dbReference type="Proteomes" id="UP000464178">
    <property type="component" value="Chromosome"/>
</dbReference>
<dbReference type="PANTHER" id="PTHR11739">
    <property type="entry name" value="CITRATE SYNTHASE"/>
    <property type="match status" value="1"/>
</dbReference>
<dbReference type="GO" id="GO:0036440">
    <property type="term" value="F:citrate synthase activity"/>
    <property type="evidence" value="ECO:0007669"/>
    <property type="project" value="UniProtKB-EC"/>
</dbReference>
<dbReference type="InterPro" id="IPR036969">
    <property type="entry name" value="Citrate_synthase_sf"/>
</dbReference>
<dbReference type="PIRSF" id="PIRSF001369">
    <property type="entry name" value="Citrate_synth"/>
    <property type="match status" value="1"/>
</dbReference>
<dbReference type="SUPFAM" id="SSF48256">
    <property type="entry name" value="Citrate synthase"/>
    <property type="match status" value="1"/>
</dbReference>
<comment type="pathway">
    <text evidence="1">Carbohydrate metabolism; tricarboxylic acid cycle; isocitrate from oxaloacetate: step 1/2.</text>
</comment>
<dbReference type="InterPro" id="IPR011278">
    <property type="entry name" value="2-MeCitrate/Citrate_synth_II"/>
</dbReference>
<evidence type="ECO:0000256" key="2">
    <source>
        <dbReference type="ARBA" id="ARBA00010566"/>
    </source>
</evidence>
<dbReference type="RefSeq" id="WP_162667428.1">
    <property type="nucleotide sequence ID" value="NZ_LR593886.1"/>
</dbReference>
<dbReference type="AlphaFoldDB" id="A0A6P2CVG4"/>
<dbReference type="PANTHER" id="PTHR11739:SF4">
    <property type="entry name" value="CITRATE SYNTHASE, PEROXISOMAL"/>
    <property type="match status" value="1"/>
</dbReference>
<comment type="catalytic activity">
    <reaction evidence="5">
        <text>oxaloacetate + acetyl-CoA + H2O = citrate + CoA + H(+)</text>
        <dbReference type="Rhea" id="RHEA:16845"/>
        <dbReference type="ChEBI" id="CHEBI:15377"/>
        <dbReference type="ChEBI" id="CHEBI:15378"/>
        <dbReference type="ChEBI" id="CHEBI:16452"/>
        <dbReference type="ChEBI" id="CHEBI:16947"/>
        <dbReference type="ChEBI" id="CHEBI:57287"/>
        <dbReference type="ChEBI" id="CHEBI:57288"/>
        <dbReference type="EC" id="2.3.3.16"/>
    </reaction>
</comment>
<comment type="similarity">
    <text evidence="2 6">Belongs to the citrate synthase family.</text>
</comment>
<evidence type="ECO:0000313" key="9">
    <source>
        <dbReference type="Proteomes" id="UP000464178"/>
    </source>
</evidence>
<dbReference type="GO" id="GO:0005975">
    <property type="term" value="P:carbohydrate metabolic process"/>
    <property type="evidence" value="ECO:0007669"/>
    <property type="project" value="TreeGrafter"/>
</dbReference>
<dbReference type="KEGG" id="gms:SOIL9_51270"/>
<feature type="active site" evidence="7">
    <location>
        <position position="309"/>
    </location>
</feature>
<dbReference type="GO" id="GO:0005829">
    <property type="term" value="C:cytosol"/>
    <property type="evidence" value="ECO:0007669"/>
    <property type="project" value="TreeGrafter"/>
</dbReference>
<dbReference type="Gene3D" id="1.10.230.10">
    <property type="entry name" value="Cytochrome P450-Terp, domain 2"/>
    <property type="match status" value="1"/>
</dbReference>